<feature type="transmembrane region" description="Helical" evidence="1">
    <location>
        <begin position="189"/>
        <end position="207"/>
    </location>
</feature>
<evidence type="ECO:0000259" key="2">
    <source>
        <dbReference type="PROSITE" id="PS50887"/>
    </source>
</evidence>
<dbReference type="SMART" id="SM00267">
    <property type="entry name" value="GGDEF"/>
    <property type="match status" value="1"/>
</dbReference>
<feature type="transmembrane region" description="Helical" evidence="1">
    <location>
        <begin position="219"/>
        <end position="241"/>
    </location>
</feature>
<keyword evidence="1" id="KW-1133">Transmembrane helix</keyword>
<keyword evidence="1" id="KW-0472">Membrane</keyword>
<dbReference type="InterPro" id="IPR043128">
    <property type="entry name" value="Rev_trsase/Diguanyl_cyclase"/>
</dbReference>
<dbReference type="PANTHER" id="PTHR46663">
    <property type="entry name" value="DIGUANYLATE CYCLASE DGCT-RELATED"/>
    <property type="match status" value="1"/>
</dbReference>
<feature type="transmembrane region" description="Helical" evidence="1">
    <location>
        <begin position="262"/>
        <end position="282"/>
    </location>
</feature>
<feature type="transmembrane region" description="Helical" evidence="1">
    <location>
        <begin position="97"/>
        <end position="119"/>
    </location>
</feature>
<reference evidence="3" key="1">
    <citation type="submission" date="2021-03" db="EMBL/GenBank/DDBJ databases">
        <title>Actinotalea soli sp. nov., isolated from soil.</title>
        <authorList>
            <person name="Ping W."/>
            <person name="Zhang J."/>
        </authorList>
    </citation>
    <scope>NUCLEOTIDE SEQUENCE</scope>
    <source>
        <strain evidence="3">BY-33</strain>
    </source>
</reference>
<evidence type="ECO:0000313" key="3">
    <source>
        <dbReference type="EMBL" id="MBO1752266.1"/>
    </source>
</evidence>
<dbReference type="CDD" id="cd01949">
    <property type="entry name" value="GGDEF"/>
    <property type="match status" value="1"/>
</dbReference>
<feature type="transmembrane region" description="Helical" evidence="1">
    <location>
        <begin position="33"/>
        <end position="52"/>
    </location>
</feature>
<dbReference type="EMBL" id="JAGEMK010000005">
    <property type="protein sequence ID" value="MBO1752266.1"/>
    <property type="molecule type" value="Genomic_DNA"/>
</dbReference>
<dbReference type="Pfam" id="PF00990">
    <property type="entry name" value="GGDEF"/>
    <property type="match status" value="1"/>
</dbReference>
<evidence type="ECO:0000313" key="4">
    <source>
        <dbReference type="Proteomes" id="UP000664209"/>
    </source>
</evidence>
<dbReference type="InterPro" id="IPR029787">
    <property type="entry name" value="Nucleotide_cyclase"/>
</dbReference>
<feature type="transmembrane region" description="Helical" evidence="1">
    <location>
        <begin position="64"/>
        <end position="85"/>
    </location>
</feature>
<feature type="transmembrane region" description="Helical" evidence="1">
    <location>
        <begin position="288"/>
        <end position="307"/>
    </location>
</feature>
<evidence type="ECO:0000256" key="1">
    <source>
        <dbReference type="SAM" id="Phobius"/>
    </source>
</evidence>
<protein>
    <submittedName>
        <fullName evidence="3">GGDEF domain-containing protein</fullName>
    </submittedName>
</protein>
<dbReference type="Proteomes" id="UP000664209">
    <property type="component" value="Unassembled WGS sequence"/>
</dbReference>
<keyword evidence="4" id="KW-1185">Reference proteome</keyword>
<dbReference type="AlphaFoldDB" id="A0A939LQ17"/>
<keyword evidence="1" id="KW-0812">Transmembrane</keyword>
<dbReference type="PANTHER" id="PTHR46663:SF2">
    <property type="entry name" value="GGDEF DOMAIN-CONTAINING PROTEIN"/>
    <property type="match status" value="1"/>
</dbReference>
<gene>
    <name evidence="3" type="ORF">J4G33_10680</name>
</gene>
<dbReference type="InterPro" id="IPR052163">
    <property type="entry name" value="DGC-Regulatory_Protein"/>
</dbReference>
<organism evidence="3 4">
    <name type="scientific">Actinotalea soli</name>
    <dbReference type="NCBI Taxonomy" id="2819234"/>
    <lineage>
        <taxon>Bacteria</taxon>
        <taxon>Bacillati</taxon>
        <taxon>Actinomycetota</taxon>
        <taxon>Actinomycetes</taxon>
        <taxon>Micrococcales</taxon>
        <taxon>Cellulomonadaceae</taxon>
        <taxon>Actinotalea</taxon>
    </lineage>
</organism>
<proteinExistence type="predicted"/>
<feature type="transmembrane region" description="Helical" evidence="1">
    <location>
        <begin position="126"/>
        <end position="148"/>
    </location>
</feature>
<dbReference type="PROSITE" id="PS50887">
    <property type="entry name" value="GGDEF"/>
    <property type="match status" value="1"/>
</dbReference>
<feature type="transmembrane region" description="Helical" evidence="1">
    <location>
        <begin position="160"/>
        <end position="177"/>
    </location>
</feature>
<feature type="transmembrane region" description="Helical" evidence="1">
    <location>
        <begin position="7"/>
        <end position="27"/>
    </location>
</feature>
<dbReference type="InterPro" id="IPR000160">
    <property type="entry name" value="GGDEF_dom"/>
</dbReference>
<dbReference type="NCBIfam" id="TIGR00254">
    <property type="entry name" value="GGDEF"/>
    <property type="match status" value="1"/>
</dbReference>
<dbReference type="SUPFAM" id="SSF55073">
    <property type="entry name" value="Nucleotide cyclase"/>
    <property type="match status" value="1"/>
</dbReference>
<comment type="caution">
    <text evidence="3">The sequence shown here is derived from an EMBL/GenBank/DDBJ whole genome shotgun (WGS) entry which is preliminary data.</text>
</comment>
<feature type="domain" description="GGDEF" evidence="2">
    <location>
        <begin position="355"/>
        <end position="489"/>
    </location>
</feature>
<dbReference type="RefSeq" id="WP_208055959.1">
    <property type="nucleotide sequence ID" value="NZ_JAGEMK010000005.1"/>
</dbReference>
<dbReference type="Gene3D" id="3.30.70.270">
    <property type="match status" value="1"/>
</dbReference>
<sequence>MQHRGSTGVNLGFVLLAGSLCLAYVLTDGVPRRATVVLSSALAAGVLTVGLLRRRVVRPGPWWFVVAALVALTAHNLQSLVQMGIEGKPAATGLGPLLTLPLGYLGLLVASVLIAFPYARRDVGGIIDAVIIALGAASLIWAFLLHPALTAQDAATGERLYRLMIILLISGIAGAVVRATATTRRAKPALVYLLLAVTLTLAGNAAGVVTEDPVTGAGAWWIGLLWILAYLALGASAAHPAHAHLADPPVHSRSGRLTTRRLVFLGVVLALNPLLAGGTEAWGHPVDWVLLTTASVALVPLVILRIGQLARLHAEAEHKLAHLATHDQLTGLPNRRGLDEHLELALGRVRAGTSAGLVVLFCDLDGFKAVNDEHGHHVGDGLLAIASSRLRGALRARDLVARFGGDEFVVVVEGDPDLTEGEARDRIRRALADPIHTHGILSSVRASVGSASVRRGEDVSASQLLSTADGHMYAAKRALRTSTPGPTPG</sequence>
<accession>A0A939LQ17</accession>
<name>A0A939LQ17_9CELL</name>